<gene>
    <name evidence="2" type="ORF">METZ01_LOCUS390393</name>
</gene>
<dbReference type="PANTHER" id="PTHR43129:SF1">
    <property type="entry name" value="FOSMIDOMYCIN RESISTANCE PROTEIN"/>
    <property type="match status" value="1"/>
</dbReference>
<proteinExistence type="predicted"/>
<keyword evidence="1" id="KW-0472">Membrane</keyword>
<dbReference type="GO" id="GO:0005886">
    <property type="term" value="C:plasma membrane"/>
    <property type="evidence" value="ECO:0007669"/>
    <property type="project" value="TreeGrafter"/>
</dbReference>
<dbReference type="AlphaFoldDB" id="A0A382UTF6"/>
<accession>A0A382UTF6</accession>
<reference evidence="2" key="1">
    <citation type="submission" date="2018-05" db="EMBL/GenBank/DDBJ databases">
        <authorList>
            <person name="Lanie J.A."/>
            <person name="Ng W.-L."/>
            <person name="Kazmierczak K.M."/>
            <person name="Andrzejewski T.M."/>
            <person name="Davidsen T.M."/>
            <person name="Wayne K.J."/>
            <person name="Tettelin H."/>
            <person name="Glass J.I."/>
            <person name="Rusch D."/>
            <person name="Podicherti R."/>
            <person name="Tsui H.-C.T."/>
            <person name="Winkler M.E."/>
        </authorList>
    </citation>
    <scope>NUCLEOTIDE SEQUENCE</scope>
</reference>
<dbReference type="InterPro" id="IPR036259">
    <property type="entry name" value="MFS_trans_sf"/>
</dbReference>
<sequence length="84" mass="8648">ILVALAQELAPKSSGLASSLPLGFSWGVGSLALYPVGWIADQIGLTGALAGLAWLPLVSAIPAFFLPNRPAKLDEDKTATEAMT</sequence>
<dbReference type="SUPFAM" id="SSF103473">
    <property type="entry name" value="MFS general substrate transporter"/>
    <property type="match status" value="1"/>
</dbReference>
<feature type="transmembrane region" description="Helical" evidence="1">
    <location>
        <begin position="20"/>
        <end position="40"/>
    </location>
</feature>
<feature type="transmembrane region" description="Helical" evidence="1">
    <location>
        <begin position="47"/>
        <end position="66"/>
    </location>
</feature>
<keyword evidence="1" id="KW-1133">Transmembrane helix</keyword>
<evidence type="ECO:0000256" key="1">
    <source>
        <dbReference type="SAM" id="Phobius"/>
    </source>
</evidence>
<dbReference type="EMBL" id="UINC01146674">
    <property type="protein sequence ID" value="SVD37539.1"/>
    <property type="molecule type" value="Genomic_DNA"/>
</dbReference>
<evidence type="ECO:0008006" key="3">
    <source>
        <dbReference type="Google" id="ProtNLM"/>
    </source>
</evidence>
<evidence type="ECO:0000313" key="2">
    <source>
        <dbReference type="EMBL" id="SVD37539.1"/>
    </source>
</evidence>
<name>A0A382UTF6_9ZZZZ</name>
<feature type="non-terminal residue" evidence="2">
    <location>
        <position position="1"/>
    </location>
</feature>
<organism evidence="2">
    <name type="scientific">marine metagenome</name>
    <dbReference type="NCBI Taxonomy" id="408172"/>
    <lineage>
        <taxon>unclassified sequences</taxon>
        <taxon>metagenomes</taxon>
        <taxon>ecological metagenomes</taxon>
    </lineage>
</organism>
<dbReference type="PANTHER" id="PTHR43129">
    <property type="entry name" value="FOSMIDOMYCIN RESISTANCE PROTEIN"/>
    <property type="match status" value="1"/>
</dbReference>
<protein>
    <recommendedName>
        <fullName evidence="3">Major facilitator superfamily (MFS) profile domain-containing protein</fullName>
    </recommendedName>
</protein>
<keyword evidence="1" id="KW-0812">Transmembrane</keyword>